<sequence>MSRSIPLKTPLDESGLWHKTPFTTPHSTAGTAERQLPVHTLLPVQGESAMPLGHTVTVTSGEMHEIFERLAPHLPPCLRKVKPRPSGYGLCFEFAPFTGREDEPTKPRALYDDPKLTYVPESDDPAEHQLRQTAGLIIDEVYDTAREEWKDAVYVADLKQVVKDAPDRWKTYEREMKALESAYTYLRTPEASHEWPSALSRLVDAQDRTMAAAIAFDERALDIAAAHRTHLYADLGHDAALGKAGYPEARDWHIVSAEDYGSGYFSAWSTSVPLQERVRRLVAEQDAHVSKVGRLSSMATS</sequence>
<accession>A0A5R9FUZ5</accession>
<reference evidence="2 3" key="1">
    <citation type="submission" date="2019-05" db="EMBL/GenBank/DDBJ databases">
        <title>Streptomyces sp. NEAU-C151, a novel actinomycete isolated from soil.</title>
        <authorList>
            <person name="Han L."/>
            <person name="Jiang H."/>
        </authorList>
    </citation>
    <scope>NUCLEOTIDE SEQUENCE [LARGE SCALE GENOMIC DNA]</scope>
    <source>
        <strain evidence="2 3">NEAU-C151</strain>
    </source>
</reference>
<organism evidence="2 3">
    <name type="scientific">Streptomyces montanus</name>
    <dbReference type="NCBI Taxonomy" id="2580423"/>
    <lineage>
        <taxon>Bacteria</taxon>
        <taxon>Bacillati</taxon>
        <taxon>Actinomycetota</taxon>
        <taxon>Actinomycetes</taxon>
        <taxon>Kitasatosporales</taxon>
        <taxon>Streptomycetaceae</taxon>
        <taxon>Streptomyces</taxon>
    </lineage>
</organism>
<gene>
    <name evidence="2" type="ORF">FE633_13155</name>
</gene>
<evidence type="ECO:0000313" key="2">
    <source>
        <dbReference type="EMBL" id="TLS45710.1"/>
    </source>
</evidence>
<name>A0A5R9FUZ5_9ACTN</name>
<dbReference type="Proteomes" id="UP000305906">
    <property type="component" value="Unassembled WGS sequence"/>
</dbReference>
<protein>
    <submittedName>
        <fullName evidence="2">Uncharacterized protein</fullName>
    </submittedName>
</protein>
<feature type="region of interest" description="Disordered" evidence="1">
    <location>
        <begin position="1"/>
        <end position="34"/>
    </location>
</feature>
<dbReference type="EMBL" id="VBZC01000012">
    <property type="protein sequence ID" value="TLS45710.1"/>
    <property type="molecule type" value="Genomic_DNA"/>
</dbReference>
<keyword evidence="3" id="KW-1185">Reference proteome</keyword>
<proteinExistence type="predicted"/>
<evidence type="ECO:0000313" key="3">
    <source>
        <dbReference type="Proteomes" id="UP000305906"/>
    </source>
</evidence>
<comment type="caution">
    <text evidence="2">The sequence shown here is derived from an EMBL/GenBank/DDBJ whole genome shotgun (WGS) entry which is preliminary data.</text>
</comment>
<feature type="compositionally biased region" description="Polar residues" evidence="1">
    <location>
        <begin position="21"/>
        <end position="30"/>
    </location>
</feature>
<dbReference type="AlphaFoldDB" id="A0A5R9FUZ5"/>
<evidence type="ECO:0000256" key="1">
    <source>
        <dbReference type="SAM" id="MobiDB-lite"/>
    </source>
</evidence>
<dbReference type="RefSeq" id="WP_138045301.1">
    <property type="nucleotide sequence ID" value="NZ_VBZC01000012.1"/>
</dbReference>